<proteinExistence type="predicted"/>
<reference evidence="2" key="2">
    <citation type="submission" date="2008-04" db="EMBL/GenBank/DDBJ databases">
        <title>Draft genome sequence of Providencia stuartii(ATCC 25827).</title>
        <authorList>
            <person name="Sudarsanam P."/>
            <person name="Ley R."/>
            <person name="Guruge J."/>
            <person name="Turnbaugh P.J."/>
            <person name="Mahowald M."/>
            <person name="Liep D."/>
            <person name="Gordon J."/>
        </authorList>
    </citation>
    <scope>NUCLEOTIDE SEQUENCE [LARGE SCALE GENOMIC DNA]</scope>
    <source>
        <strain evidence="2">ATCC 25827</strain>
    </source>
</reference>
<evidence type="ECO:0000313" key="2">
    <source>
        <dbReference type="Proteomes" id="UP000004506"/>
    </source>
</evidence>
<name>A0AA86YVR6_PROST</name>
<reference evidence="1 2" key="3">
    <citation type="submission" date="2008-05" db="EMBL/GenBank/DDBJ databases">
        <authorList>
            <person name="Fulton L."/>
            <person name="Clifton S."/>
            <person name="Fulton B."/>
            <person name="Xu J."/>
            <person name="Minx P."/>
            <person name="Pepin K.H."/>
            <person name="Johnson M."/>
            <person name="Thiruvilangam P."/>
            <person name="Bhonagiri V."/>
            <person name="Nash W.E."/>
            <person name="Mardis E.R."/>
            <person name="Wilson R.K."/>
        </authorList>
    </citation>
    <scope>NUCLEOTIDE SEQUENCE [LARGE SCALE GENOMIC DNA]</scope>
    <source>
        <strain evidence="1 2">ATCC 25827</strain>
    </source>
</reference>
<reference evidence="2" key="1">
    <citation type="submission" date="2008-04" db="EMBL/GenBank/DDBJ databases">
        <title>Draft genome sequence of Providencia stuartii (ATCC 25827).</title>
        <authorList>
            <person name="Sudarsanam P."/>
            <person name="Ley R."/>
            <person name="Guruge J."/>
            <person name="Turnbaugh P.J."/>
            <person name="Mahowald M."/>
            <person name="Liep D."/>
            <person name="Gordon J."/>
        </authorList>
    </citation>
    <scope>NUCLEOTIDE SEQUENCE [LARGE SCALE GENOMIC DNA]</scope>
    <source>
        <strain evidence="2">ATCC 25827</strain>
    </source>
</reference>
<comment type="caution">
    <text evidence="1">The sequence shown here is derived from an EMBL/GenBank/DDBJ whole genome shotgun (WGS) entry which is preliminary data.</text>
</comment>
<protein>
    <submittedName>
        <fullName evidence="1">Uncharacterized protein</fullName>
    </submittedName>
</protein>
<accession>A0AA86YVR6</accession>
<evidence type="ECO:0000313" key="1">
    <source>
        <dbReference type="EMBL" id="EDU58688.1"/>
    </source>
</evidence>
<dbReference type="RefSeq" id="WP_004918365.1">
    <property type="nucleotide sequence ID" value="NZ_DS607663.1"/>
</dbReference>
<dbReference type="EMBL" id="ABJD02000101">
    <property type="protein sequence ID" value="EDU58688.1"/>
    <property type="molecule type" value="Genomic_DNA"/>
</dbReference>
<organism evidence="1 2">
    <name type="scientific">Providencia stuartii ATCC 25827</name>
    <dbReference type="NCBI Taxonomy" id="471874"/>
    <lineage>
        <taxon>Bacteria</taxon>
        <taxon>Pseudomonadati</taxon>
        <taxon>Pseudomonadota</taxon>
        <taxon>Gammaproteobacteria</taxon>
        <taxon>Enterobacterales</taxon>
        <taxon>Morganellaceae</taxon>
        <taxon>Providencia</taxon>
    </lineage>
</organism>
<gene>
    <name evidence="1" type="ORF">PROSTU_01865</name>
</gene>
<dbReference type="AlphaFoldDB" id="A0AA86YVR6"/>
<dbReference type="Proteomes" id="UP000004506">
    <property type="component" value="Unassembled WGS sequence"/>
</dbReference>
<sequence length="59" mass="6897">MSEIKDTRNWKCFFGMHQWVAISKNPFKENYGDGEFSEGTLYHLQCVHCGKIQGKKVML</sequence>